<dbReference type="InterPro" id="IPR005498">
    <property type="entry name" value="T4SS_VirB10/TraB/TrbI"/>
</dbReference>
<feature type="region of interest" description="Disordered" evidence="6">
    <location>
        <begin position="184"/>
        <end position="206"/>
    </location>
</feature>
<evidence type="ECO:0000256" key="4">
    <source>
        <dbReference type="ARBA" id="ARBA00022989"/>
    </source>
</evidence>
<dbReference type="EMBL" id="CP032406">
    <property type="protein sequence ID" value="QRF54296.1"/>
    <property type="molecule type" value="Genomic_DNA"/>
</dbReference>
<keyword evidence="5 7" id="KW-0472">Membrane</keyword>
<keyword evidence="3 7" id="KW-0812">Transmembrane</keyword>
<feature type="compositionally biased region" description="Basic and acidic residues" evidence="6">
    <location>
        <begin position="197"/>
        <end position="206"/>
    </location>
</feature>
<evidence type="ECO:0000256" key="2">
    <source>
        <dbReference type="ARBA" id="ARBA00010265"/>
    </source>
</evidence>
<evidence type="ECO:0000313" key="9">
    <source>
        <dbReference type="Proteomes" id="UP000596351"/>
    </source>
</evidence>
<feature type="region of interest" description="Disordered" evidence="6">
    <location>
        <begin position="101"/>
        <end position="136"/>
    </location>
</feature>
<evidence type="ECO:0000256" key="7">
    <source>
        <dbReference type="SAM" id="Phobius"/>
    </source>
</evidence>
<dbReference type="Proteomes" id="UP000596351">
    <property type="component" value="Plasmid p1"/>
</dbReference>
<evidence type="ECO:0000256" key="1">
    <source>
        <dbReference type="ARBA" id="ARBA00004167"/>
    </source>
</evidence>
<comment type="similarity">
    <text evidence="2">Belongs to the TrbI/VirB10 family.</text>
</comment>
<evidence type="ECO:0000256" key="6">
    <source>
        <dbReference type="SAM" id="MobiDB-lite"/>
    </source>
</evidence>
<sequence length="445" mass="47958">MSEALQLSGAPQVLTTRSGNGDKQGMQRLNRLPLILVLTGAILVIAIIVFGLSSRGLWRSGQGAEDGRDRRPATSFADTLKQGIGDGIIGDNPSPPIVQAPSRVTDRPDVIPAPKLVTPGRAPRDEMISPPPPALDEDELWRKRLEREHQEQILNERQRQIMASLQRAEGAKASPLRIDTSALSEILPTRPASEGAEGARNDPGQRDRLAQRLLAAAETMGRAGEGFSDQNGQGQKQAFLDQTRRARDAEPRLEPLTNSKTLLRGSVIPALLLTGLNADLPGRLLAQVSQNVYDSATGRHLLIPQGSRLVGQYDSKVSYGQSRVLVVWTDIVLPDGARLEIAAMAGIDQTGEAGFKDKVDRHYIRNFGTAALVALIGTGIDLSLPQSQNGFGVSDASDAARRSFAETFGRLAEGSISKGLDTQPTLTIRPGFRFNILVDQDLVFG</sequence>
<proteinExistence type="inferred from homology"/>
<feature type="transmembrane region" description="Helical" evidence="7">
    <location>
        <begin position="32"/>
        <end position="52"/>
    </location>
</feature>
<protein>
    <submittedName>
        <fullName evidence="8">Conjugal transfer protein TrbI</fullName>
    </submittedName>
</protein>
<keyword evidence="8" id="KW-0614">Plasmid</keyword>
<comment type="subcellular location">
    <subcellularLocation>
        <location evidence="1">Membrane</location>
        <topology evidence="1">Single-pass membrane protein</topology>
    </subcellularLocation>
</comment>
<organism evidence="8 9">
    <name type="scientific">Rhizobium rosettiformans</name>
    <dbReference type="NCBI Taxonomy" id="1368430"/>
    <lineage>
        <taxon>Bacteria</taxon>
        <taxon>Pseudomonadati</taxon>
        <taxon>Pseudomonadota</taxon>
        <taxon>Alphaproteobacteria</taxon>
        <taxon>Hyphomicrobiales</taxon>
        <taxon>Rhizobiaceae</taxon>
        <taxon>Rhizobium/Agrobacterium group</taxon>
        <taxon>Rhizobium</taxon>
    </lineage>
</organism>
<dbReference type="RefSeq" id="WP_203020786.1">
    <property type="nucleotide sequence ID" value="NZ_CP032406.1"/>
</dbReference>
<evidence type="ECO:0000256" key="3">
    <source>
        <dbReference type="ARBA" id="ARBA00022692"/>
    </source>
</evidence>
<geneLocation type="plasmid" evidence="8 9">
    <name>p1</name>
</geneLocation>
<keyword evidence="9" id="KW-1185">Reference proteome</keyword>
<dbReference type="Pfam" id="PF03743">
    <property type="entry name" value="TrbI"/>
    <property type="match status" value="1"/>
</dbReference>
<gene>
    <name evidence="8" type="ORF">D4A92_22480</name>
</gene>
<feature type="region of interest" description="Disordered" evidence="6">
    <location>
        <begin position="1"/>
        <end position="25"/>
    </location>
</feature>
<dbReference type="InterPro" id="IPR042217">
    <property type="entry name" value="T4SS_VirB10/TrbI"/>
</dbReference>
<accession>A0ABX7F1X3</accession>
<dbReference type="CDD" id="cd16429">
    <property type="entry name" value="VirB10"/>
    <property type="match status" value="1"/>
</dbReference>
<reference evidence="8 9" key="1">
    <citation type="submission" date="2018-09" db="EMBL/GenBank/DDBJ databases">
        <title>Rhizobium sp. MAE2-X.</title>
        <authorList>
            <person name="Lee Y."/>
            <person name="Jeon C.O."/>
        </authorList>
    </citation>
    <scope>NUCLEOTIDE SEQUENCE [LARGE SCALE GENOMIC DNA]</scope>
    <source>
        <strain evidence="8 9">MAE2-X</strain>
        <plasmid evidence="8 9">p1</plasmid>
    </source>
</reference>
<keyword evidence="4 7" id="KW-1133">Transmembrane helix</keyword>
<evidence type="ECO:0000256" key="5">
    <source>
        <dbReference type="ARBA" id="ARBA00023136"/>
    </source>
</evidence>
<dbReference type="Gene3D" id="2.40.128.260">
    <property type="entry name" value="Type IV secretion system, VirB10/TraB/TrbI"/>
    <property type="match status" value="1"/>
</dbReference>
<name>A0ABX7F1X3_9HYPH</name>
<evidence type="ECO:0000313" key="8">
    <source>
        <dbReference type="EMBL" id="QRF54296.1"/>
    </source>
</evidence>
<dbReference type="NCBIfam" id="NF010405">
    <property type="entry name" value="PRK13831.1"/>
    <property type="match status" value="1"/>
</dbReference>